<feature type="active site" description="Charge relay system" evidence="10">
    <location>
        <position position="311"/>
    </location>
</feature>
<dbReference type="PANTHER" id="PTHR43806">
    <property type="entry name" value="PEPTIDASE S8"/>
    <property type="match status" value="1"/>
</dbReference>
<dbReference type="Proteomes" id="UP000184363">
    <property type="component" value="Unassembled WGS sequence"/>
</dbReference>
<keyword evidence="6 10" id="KW-0378">Hydrolase</keyword>
<dbReference type="GO" id="GO:0005886">
    <property type="term" value="C:plasma membrane"/>
    <property type="evidence" value="ECO:0007669"/>
    <property type="project" value="UniProtKB-SubCell"/>
</dbReference>
<protein>
    <submittedName>
        <fullName evidence="16">Membrane-anchored mycosin MYCP</fullName>
    </submittedName>
</protein>
<evidence type="ECO:0000256" key="11">
    <source>
        <dbReference type="RuleBase" id="RU003355"/>
    </source>
</evidence>
<keyword evidence="7 10" id="KW-0720">Serine protease</keyword>
<dbReference type="InterPro" id="IPR050131">
    <property type="entry name" value="Peptidase_S8_subtilisin-like"/>
</dbReference>
<feature type="chain" id="PRO_5012997463" evidence="14">
    <location>
        <begin position="27"/>
        <end position="418"/>
    </location>
</feature>
<dbReference type="PANTHER" id="PTHR43806:SF11">
    <property type="entry name" value="CEREVISIN-RELATED"/>
    <property type="match status" value="1"/>
</dbReference>
<keyword evidence="8 13" id="KW-1133">Transmembrane helix</keyword>
<dbReference type="EMBL" id="FRAP01000016">
    <property type="protein sequence ID" value="SHL00918.1"/>
    <property type="molecule type" value="Genomic_DNA"/>
</dbReference>
<dbReference type="GO" id="GO:0004252">
    <property type="term" value="F:serine-type endopeptidase activity"/>
    <property type="evidence" value="ECO:0007669"/>
    <property type="project" value="UniProtKB-UniRule"/>
</dbReference>
<evidence type="ECO:0000256" key="12">
    <source>
        <dbReference type="SAM" id="MobiDB-lite"/>
    </source>
</evidence>
<dbReference type="InterPro" id="IPR022398">
    <property type="entry name" value="Peptidase_S8_His-AS"/>
</dbReference>
<evidence type="ECO:0000256" key="14">
    <source>
        <dbReference type="SAM" id="SignalP"/>
    </source>
</evidence>
<feature type="transmembrane region" description="Helical" evidence="13">
    <location>
        <begin position="398"/>
        <end position="416"/>
    </location>
</feature>
<keyword evidence="9 13" id="KW-0472">Membrane</keyword>
<gene>
    <name evidence="16" type="ORF">SAMN05443637_11633</name>
</gene>
<keyword evidence="5 13" id="KW-0812">Transmembrane</keyword>
<dbReference type="PROSITE" id="PS00137">
    <property type="entry name" value="SUBTILASE_HIS"/>
    <property type="match status" value="1"/>
</dbReference>
<dbReference type="GO" id="GO:0006508">
    <property type="term" value="P:proteolysis"/>
    <property type="evidence" value="ECO:0007669"/>
    <property type="project" value="UniProtKB-KW"/>
</dbReference>
<keyword evidence="3" id="KW-1003">Cell membrane</keyword>
<dbReference type="InterPro" id="IPR023834">
    <property type="entry name" value="T7SS_pept_S8A_mycosin"/>
</dbReference>
<dbReference type="PROSITE" id="PS00138">
    <property type="entry name" value="SUBTILASE_SER"/>
    <property type="match status" value="1"/>
</dbReference>
<evidence type="ECO:0000313" key="17">
    <source>
        <dbReference type="Proteomes" id="UP000184363"/>
    </source>
</evidence>
<comment type="similarity">
    <text evidence="2 10 11">Belongs to the peptidase S8 family.</text>
</comment>
<accession>A0A1M6X4Q6</accession>
<dbReference type="AlphaFoldDB" id="A0A1M6X4Q6"/>
<feature type="active site" description="Charge relay system" evidence="10">
    <location>
        <position position="129"/>
    </location>
</feature>
<dbReference type="InterPro" id="IPR023827">
    <property type="entry name" value="Peptidase_S8_Asp-AS"/>
</dbReference>
<evidence type="ECO:0000256" key="4">
    <source>
        <dbReference type="ARBA" id="ARBA00022670"/>
    </source>
</evidence>
<feature type="signal peptide" evidence="14">
    <location>
        <begin position="1"/>
        <end position="26"/>
    </location>
</feature>
<evidence type="ECO:0000256" key="3">
    <source>
        <dbReference type="ARBA" id="ARBA00022475"/>
    </source>
</evidence>
<evidence type="ECO:0000256" key="7">
    <source>
        <dbReference type="ARBA" id="ARBA00022825"/>
    </source>
</evidence>
<evidence type="ECO:0000256" key="1">
    <source>
        <dbReference type="ARBA" id="ARBA00004162"/>
    </source>
</evidence>
<organism evidence="16 17">
    <name type="scientific">Pseudonocardia thermophila</name>
    <dbReference type="NCBI Taxonomy" id="1848"/>
    <lineage>
        <taxon>Bacteria</taxon>
        <taxon>Bacillati</taxon>
        <taxon>Actinomycetota</taxon>
        <taxon>Actinomycetes</taxon>
        <taxon>Pseudonocardiales</taxon>
        <taxon>Pseudonocardiaceae</taxon>
        <taxon>Pseudonocardia</taxon>
    </lineage>
</organism>
<dbReference type="Gene3D" id="3.40.50.200">
    <property type="entry name" value="Peptidase S8/S53 domain"/>
    <property type="match status" value="1"/>
</dbReference>
<dbReference type="InterPro" id="IPR000209">
    <property type="entry name" value="Peptidase_S8/S53_dom"/>
</dbReference>
<evidence type="ECO:0000256" key="8">
    <source>
        <dbReference type="ARBA" id="ARBA00022989"/>
    </source>
</evidence>
<dbReference type="Pfam" id="PF00082">
    <property type="entry name" value="Peptidase_S8"/>
    <property type="match status" value="1"/>
</dbReference>
<feature type="region of interest" description="Disordered" evidence="12">
    <location>
        <begin position="26"/>
        <end position="52"/>
    </location>
</feature>
<dbReference type="OrthoDB" id="9798386at2"/>
<dbReference type="InterPro" id="IPR015500">
    <property type="entry name" value="Peptidase_S8_subtilisin-rel"/>
</dbReference>
<evidence type="ECO:0000313" key="16">
    <source>
        <dbReference type="EMBL" id="SHL00918.1"/>
    </source>
</evidence>
<comment type="subcellular location">
    <subcellularLocation>
        <location evidence="1">Cell membrane</location>
        <topology evidence="1">Single-pass membrane protein</topology>
    </subcellularLocation>
</comment>
<keyword evidence="17" id="KW-1185">Reference proteome</keyword>
<evidence type="ECO:0000256" key="10">
    <source>
        <dbReference type="PROSITE-ProRule" id="PRU01240"/>
    </source>
</evidence>
<reference evidence="16 17" key="1">
    <citation type="submission" date="2016-11" db="EMBL/GenBank/DDBJ databases">
        <authorList>
            <person name="Jaros S."/>
            <person name="Januszkiewicz K."/>
            <person name="Wedrychowicz H."/>
        </authorList>
    </citation>
    <scope>NUCLEOTIDE SEQUENCE [LARGE SCALE GENOMIC DNA]</scope>
    <source>
        <strain evidence="16 17">DSM 43832</strain>
    </source>
</reference>
<evidence type="ECO:0000256" key="9">
    <source>
        <dbReference type="ARBA" id="ARBA00023136"/>
    </source>
</evidence>
<dbReference type="STRING" id="1848.SAMN05443637_11633"/>
<evidence type="ECO:0000256" key="13">
    <source>
        <dbReference type="SAM" id="Phobius"/>
    </source>
</evidence>
<evidence type="ECO:0000256" key="6">
    <source>
        <dbReference type="ARBA" id="ARBA00022801"/>
    </source>
</evidence>
<feature type="active site" description="Charge relay system" evidence="10">
    <location>
        <position position="97"/>
    </location>
</feature>
<dbReference type="PROSITE" id="PS00136">
    <property type="entry name" value="SUBTILASE_ASP"/>
    <property type="match status" value="1"/>
</dbReference>
<sequence>MSARSGISAAALVVCLLALAAPPAVAAEDRPPVPPPVRSAPPSGARPTPETAQLGPVVCGAPEPAGAELLRSEAARMRLAELHRIATGRGQRVAVIDTGVAPHAGLAGRLIGGGDYLAGGDGLQDCDGHGTAVAGIIAAKPPPGTTGMVGVAPDAEVLSVRQTSDAVTITDALGAEVSPGTTTTLAKAIVLAVDQGATVINMSEAACVPAERAGAVGELVHAALDYAVARDVVVVAAMGNAAGRACTGEGLVSMPAWFDDEVLAVGAVDAFDAPAGFSFRAPYVDVAAPGTELYSLSPSGGYTASPVNGTSFAAPWVAGLAAVLRERYPQLSARQVTERIVVTARRAPHGRDQAVGFGVVDPLAAVTAEPFSGEESVATLAGTGDEVTAPAGAVPVDLLGIGVLVVVVGVAGVVGARR</sequence>
<keyword evidence="4 10" id="KW-0645">Protease</keyword>
<feature type="domain" description="Peptidase S8/S53" evidence="15">
    <location>
        <begin position="88"/>
        <end position="358"/>
    </location>
</feature>
<dbReference type="SUPFAM" id="SSF52743">
    <property type="entry name" value="Subtilisin-like"/>
    <property type="match status" value="1"/>
</dbReference>
<name>A0A1M6X4Q6_PSETH</name>
<dbReference type="RefSeq" id="WP_073458685.1">
    <property type="nucleotide sequence ID" value="NZ_CALGVN010000010.1"/>
</dbReference>
<dbReference type="PROSITE" id="PS51892">
    <property type="entry name" value="SUBTILASE"/>
    <property type="match status" value="1"/>
</dbReference>
<dbReference type="InterPro" id="IPR036852">
    <property type="entry name" value="Peptidase_S8/S53_dom_sf"/>
</dbReference>
<evidence type="ECO:0000259" key="15">
    <source>
        <dbReference type="Pfam" id="PF00082"/>
    </source>
</evidence>
<dbReference type="NCBIfam" id="TIGR03921">
    <property type="entry name" value="T7SS_mycosin"/>
    <property type="match status" value="1"/>
</dbReference>
<dbReference type="InterPro" id="IPR023828">
    <property type="entry name" value="Peptidase_S8_Ser-AS"/>
</dbReference>
<dbReference type="PRINTS" id="PR00723">
    <property type="entry name" value="SUBTILISIN"/>
</dbReference>
<proteinExistence type="inferred from homology"/>
<evidence type="ECO:0000256" key="2">
    <source>
        <dbReference type="ARBA" id="ARBA00011073"/>
    </source>
</evidence>
<keyword evidence="14" id="KW-0732">Signal</keyword>
<evidence type="ECO:0000256" key="5">
    <source>
        <dbReference type="ARBA" id="ARBA00022692"/>
    </source>
</evidence>